<gene>
    <name evidence="2" type="ORF">GPUH_LOCUS9310</name>
</gene>
<reference evidence="2 3" key="2">
    <citation type="submission" date="2018-11" db="EMBL/GenBank/DDBJ databases">
        <authorList>
            <consortium name="Pathogen Informatics"/>
        </authorList>
    </citation>
    <scope>NUCLEOTIDE SEQUENCE [LARGE SCALE GENOMIC DNA]</scope>
</reference>
<dbReference type="Pfam" id="PF00079">
    <property type="entry name" value="Serpin"/>
    <property type="match status" value="1"/>
</dbReference>
<name>A0A183DKS2_9BILA</name>
<dbReference type="SUPFAM" id="SSF56574">
    <property type="entry name" value="Serpins"/>
    <property type="match status" value="1"/>
</dbReference>
<evidence type="ECO:0000313" key="2">
    <source>
        <dbReference type="EMBL" id="VDK70698.1"/>
    </source>
</evidence>
<dbReference type="InterPro" id="IPR042178">
    <property type="entry name" value="Serpin_sf_1"/>
</dbReference>
<reference evidence="4" key="1">
    <citation type="submission" date="2016-06" db="UniProtKB">
        <authorList>
            <consortium name="WormBaseParasite"/>
        </authorList>
    </citation>
    <scope>IDENTIFICATION</scope>
</reference>
<dbReference type="InterPro" id="IPR036186">
    <property type="entry name" value="Serpin_sf"/>
</dbReference>
<protein>
    <submittedName>
        <fullName evidence="4">SERPIN domain-containing protein</fullName>
    </submittedName>
</protein>
<evidence type="ECO:0000313" key="3">
    <source>
        <dbReference type="Proteomes" id="UP000271098"/>
    </source>
</evidence>
<sequence>MPRFKVEGKDDLTEALKTMGVIDLFRAEANLADISNKQLFVSTVAHKVVIEVWHFN</sequence>
<accession>A0A183DKS2</accession>
<dbReference type="Proteomes" id="UP000271098">
    <property type="component" value="Unassembled WGS sequence"/>
</dbReference>
<organism evidence="4">
    <name type="scientific">Gongylonema pulchrum</name>
    <dbReference type="NCBI Taxonomy" id="637853"/>
    <lineage>
        <taxon>Eukaryota</taxon>
        <taxon>Metazoa</taxon>
        <taxon>Ecdysozoa</taxon>
        <taxon>Nematoda</taxon>
        <taxon>Chromadorea</taxon>
        <taxon>Rhabditida</taxon>
        <taxon>Spirurina</taxon>
        <taxon>Spiruromorpha</taxon>
        <taxon>Spiruroidea</taxon>
        <taxon>Gongylonematidae</taxon>
        <taxon>Gongylonema</taxon>
    </lineage>
</organism>
<dbReference type="InterPro" id="IPR023796">
    <property type="entry name" value="Serpin_dom"/>
</dbReference>
<proteinExistence type="predicted"/>
<dbReference type="AlphaFoldDB" id="A0A183DKS2"/>
<dbReference type="OrthoDB" id="9518664at2759"/>
<evidence type="ECO:0000313" key="4">
    <source>
        <dbReference type="WBParaSite" id="GPUH_0000932401-mRNA-1"/>
    </source>
</evidence>
<keyword evidence="3" id="KW-1185">Reference proteome</keyword>
<feature type="domain" description="Serpin" evidence="1">
    <location>
        <begin position="1"/>
        <end position="52"/>
    </location>
</feature>
<evidence type="ECO:0000259" key="1">
    <source>
        <dbReference type="Pfam" id="PF00079"/>
    </source>
</evidence>
<dbReference type="WBParaSite" id="GPUH_0000932401-mRNA-1">
    <property type="protein sequence ID" value="GPUH_0000932401-mRNA-1"/>
    <property type="gene ID" value="GPUH_0000932401"/>
</dbReference>
<dbReference type="EMBL" id="UYRT01029910">
    <property type="protein sequence ID" value="VDK70698.1"/>
    <property type="molecule type" value="Genomic_DNA"/>
</dbReference>
<dbReference type="Gene3D" id="3.30.497.10">
    <property type="entry name" value="Antithrombin, subunit I, domain 2"/>
    <property type="match status" value="1"/>
</dbReference>